<keyword evidence="3" id="KW-1185">Reference proteome</keyword>
<dbReference type="Proteomes" id="UP001501176">
    <property type="component" value="Unassembled WGS sequence"/>
</dbReference>
<sequence length="375" mass="39127">MNTHINHHLALRRGARTLLACTALALAAGCAATGPATRQPAPAAAAAAAPAWSVTAQAVDLPAGVYQGAYSARSQRLYVASATGRPPVKESRLLAIDPAGPRVVGSIVPAPQASRTDGQVQAVYGLTVDDARSQIWTTNTRSGSVAVYRQSDLSLVKQFPDDVTPHARDVLVDAGHDRAYVSSPASNVIHVFDSATLQPLPGITLTGAGEAPKPMSLALDAGHQRLYAVSLNTAEVFVIDTATGRQIARHTVPGAQGASGIAVDVQAQRIYVTAQKSGNLTVLDARDGRVLQQLPTGAGALNVAFDPVHRLAYVANRGAGTVTVVDEHGAIQAQVDTGSAPNHITLDPQGNAWVLVKKSKNDPRGDRLVRIEAHR</sequence>
<dbReference type="InterPro" id="IPR051200">
    <property type="entry name" value="Host-pathogen_enzymatic-act"/>
</dbReference>
<keyword evidence="1" id="KW-0732">Signal</keyword>
<dbReference type="RefSeq" id="WP_343821929.1">
    <property type="nucleotide sequence ID" value="NZ_BAAAFN010000017.1"/>
</dbReference>
<gene>
    <name evidence="2" type="ORF">GCM10009125_26960</name>
</gene>
<dbReference type="EMBL" id="BAAAFN010000017">
    <property type="protein sequence ID" value="GAA0236654.1"/>
    <property type="molecule type" value="Genomic_DNA"/>
</dbReference>
<dbReference type="InterPro" id="IPR015943">
    <property type="entry name" value="WD40/YVTN_repeat-like_dom_sf"/>
</dbReference>
<evidence type="ECO:0000313" key="3">
    <source>
        <dbReference type="Proteomes" id="UP001501176"/>
    </source>
</evidence>
<evidence type="ECO:0000313" key="2">
    <source>
        <dbReference type="EMBL" id="GAA0236654.1"/>
    </source>
</evidence>
<evidence type="ECO:0000256" key="1">
    <source>
        <dbReference type="SAM" id="SignalP"/>
    </source>
</evidence>
<dbReference type="SUPFAM" id="SSF51004">
    <property type="entry name" value="C-terminal (heme d1) domain of cytochrome cd1-nitrite reductase"/>
    <property type="match status" value="1"/>
</dbReference>
<feature type="signal peptide" evidence="1">
    <location>
        <begin position="1"/>
        <end position="27"/>
    </location>
</feature>
<comment type="caution">
    <text evidence="2">The sequence shown here is derived from an EMBL/GenBank/DDBJ whole genome shotgun (WGS) entry which is preliminary data.</text>
</comment>
<proteinExistence type="predicted"/>
<dbReference type="Gene3D" id="2.130.10.10">
    <property type="entry name" value="YVTN repeat-like/Quinoprotein amine dehydrogenase"/>
    <property type="match status" value="1"/>
</dbReference>
<reference evidence="3" key="1">
    <citation type="journal article" date="2019" name="Int. J. Syst. Evol. Microbiol.">
        <title>The Global Catalogue of Microorganisms (GCM) 10K type strain sequencing project: providing services to taxonomists for standard genome sequencing and annotation.</title>
        <authorList>
            <consortium name="The Broad Institute Genomics Platform"/>
            <consortium name="The Broad Institute Genome Sequencing Center for Infectious Disease"/>
            <person name="Wu L."/>
            <person name="Ma J."/>
        </authorList>
    </citation>
    <scope>NUCLEOTIDE SEQUENCE [LARGE SCALE GENOMIC DNA]</scope>
    <source>
        <strain evidence="3">JCM 16240</strain>
    </source>
</reference>
<dbReference type="InterPro" id="IPR011048">
    <property type="entry name" value="Haem_d1_sf"/>
</dbReference>
<organism evidence="2 3">
    <name type="scientific">Castellaniella daejeonensis</name>
    <dbReference type="NCBI Taxonomy" id="659013"/>
    <lineage>
        <taxon>Bacteria</taxon>
        <taxon>Pseudomonadati</taxon>
        <taxon>Pseudomonadota</taxon>
        <taxon>Betaproteobacteria</taxon>
        <taxon>Burkholderiales</taxon>
        <taxon>Alcaligenaceae</taxon>
        <taxon>Castellaniella</taxon>
    </lineage>
</organism>
<name>A0ABP3DMF0_9BURK</name>
<protein>
    <submittedName>
        <fullName evidence="2">YncE family protein</fullName>
    </submittedName>
</protein>
<feature type="chain" id="PRO_5045436672" evidence="1">
    <location>
        <begin position="28"/>
        <end position="375"/>
    </location>
</feature>
<accession>A0ABP3DMF0</accession>
<dbReference type="PANTHER" id="PTHR47197">
    <property type="entry name" value="PROTEIN NIRF"/>
    <property type="match status" value="1"/>
</dbReference>
<dbReference type="PANTHER" id="PTHR47197:SF3">
    <property type="entry name" value="DIHYDRO-HEME D1 DEHYDROGENASE"/>
    <property type="match status" value="1"/>
</dbReference>